<reference evidence="3 4" key="1">
    <citation type="submission" date="2020-08" db="EMBL/GenBank/DDBJ databases">
        <title>Genomic Encyclopedia of Type Strains, Phase IV (KMG-IV): sequencing the most valuable type-strain genomes for metagenomic binning, comparative biology and taxonomic classification.</title>
        <authorList>
            <person name="Goeker M."/>
        </authorList>
    </citation>
    <scope>NUCLEOTIDE SEQUENCE [LARGE SCALE GENOMIC DNA]</scope>
    <source>
        <strain evidence="3 4">DSM 101730</strain>
    </source>
</reference>
<organism evidence="3 4">
    <name type="scientific">Amaricoccus macauensis</name>
    <dbReference type="NCBI Taxonomy" id="57001"/>
    <lineage>
        <taxon>Bacteria</taxon>
        <taxon>Pseudomonadati</taxon>
        <taxon>Pseudomonadota</taxon>
        <taxon>Alphaproteobacteria</taxon>
        <taxon>Rhodobacterales</taxon>
        <taxon>Paracoccaceae</taxon>
        <taxon>Amaricoccus</taxon>
    </lineage>
</organism>
<proteinExistence type="predicted"/>
<dbReference type="PANTHER" id="PTHR21666:SF285">
    <property type="entry name" value="M23 FAMILY METALLOPEPTIDASE"/>
    <property type="match status" value="1"/>
</dbReference>
<dbReference type="RefSeq" id="WP_184153429.1">
    <property type="nucleotide sequence ID" value="NZ_JACHFM010000004.1"/>
</dbReference>
<feature type="transmembrane region" description="Helical" evidence="1">
    <location>
        <begin position="56"/>
        <end position="75"/>
    </location>
</feature>
<keyword evidence="1" id="KW-0472">Membrane</keyword>
<dbReference type="Gene3D" id="2.70.70.10">
    <property type="entry name" value="Glucose Permease (Domain IIA)"/>
    <property type="match status" value="1"/>
</dbReference>
<dbReference type="CDD" id="cd12797">
    <property type="entry name" value="M23_peptidase"/>
    <property type="match status" value="1"/>
</dbReference>
<keyword evidence="1" id="KW-1133">Transmembrane helix</keyword>
<dbReference type="EMBL" id="JACHFM010000004">
    <property type="protein sequence ID" value="MBB5223804.1"/>
    <property type="molecule type" value="Genomic_DNA"/>
</dbReference>
<evidence type="ECO:0000259" key="2">
    <source>
        <dbReference type="Pfam" id="PF01551"/>
    </source>
</evidence>
<dbReference type="InterPro" id="IPR050570">
    <property type="entry name" value="Cell_wall_metabolism_enzyme"/>
</dbReference>
<comment type="caution">
    <text evidence="3">The sequence shown here is derived from an EMBL/GenBank/DDBJ whole genome shotgun (WGS) entry which is preliminary data.</text>
</comment>
<feature type="transmembrane region" description="Helical" evidence="1">
    <location>
        <begin position="31"/>
        <end position="49"/>
    </location>
</feature>
<dbReference type="Pfam" id="PF01551">
    <property type="entry name" value="Peptidase_M23"/>
    <property type="match status" value="1"/>
</dbReference>
<dbReference type="InterPro" id="IPR011055">
    <property type="entry name" value="Dup_hybrid_motif"/>
</dbReference>
<accession>A0A840SRR2</accession>
<dbReference type="InterPro" id="IPR016047">
    <property type="entry name" value="M23ase_b-sheet_dom"/>
</dbReference>
<dbReference type="PANTHER" id="PTHR21666">
    <property type="entry name" value="PEPTIDASE-RELATED"/>
    <property type="match status" value="1"/>
</dbReference>
<dbReference type="Proteomes" id="UP000549457">
    <property type="component" value="Unassembled WGS sequence"/>
</dbReference>
<feature type="domain" description="M23ase beta-sheet core" evidence="2">
    <location>
        <begin position="184"/>
        <end position="271"/>
    </location>
</feature>
<evidence type="ECO:0000313" key="3">
    <source>
        <dbReference type="EMBL" id="MBB5223804.1"/>
    </source>
</evidence>
<feature type="transmembrane region" description="Helical" evidence="1">
    <location>
        <begin position="95"/>
        <end position="115"/>
    </location>
</feature>
<evidence type="ECO:0000256" key="1">
    <source>
        <dbReference type="SAM" id="Phobius"/>
    </source>
</evidence>
<dbReference type="GO" id="GO:0004222">
    <property type="term" value="F:metalloendopeptidase activity"/>
    <property type="evidence" value="ECO:0007669"/>
    <property type="project" value="TreeGrafter"/>
</dbReference>
<keyword evidence="1" id="KW-0812">Transmembrane</keyword>
<evidence type="ECO:0000313" key="4">
    <source>
        <dbReference type="Proteomes" id="UP000549457"/>
    </source>
</evidence>
<name>A0A840SRR2_9RHOB</name>
<sequence>MIALFALLPVVLALAWIWRLARLDEPSRGRWLLRAADICALLALLVLVTRWDIVGLHTRTLILAATVVTAGWSFWRHRRRSARSAVPWRRSDLVATLTSVALMVGLAGFAATGMLPPRSAIPLACPLAGDGGFMVVQGGGNQLVNHHAGHPEQARAVDIVAVGPLGFRAAGLLPRDVSRYRIWGAPVLSPCAGDVVEAVDGLPDLEPPKRDPAAAAGNHVVLACGAVTVELAHLERGSVAVAAGGSVAPGDRLGRVGNSGNTTEPHLHLHAADAATGRAVAVRFGGVDPVRGRRLDC</sequence>
<gene>
    <name evidence="3" type="ORF">HNP73_003758</name>
</gene>
<keyword evidence="4" id="KW-1185">Reference proteome</keyword>
<protein>
    <recommendedName>
        <fullName evidence="2">M23ase beta-sheet core domain-containing protein</fullName>
    </recommendedName>
</protein>
<dbReference type="SUPFAM" id="SSF51261">
    <property type="entry name" value="Duplicated hybrid motif"/>
    <property type="match status" value="1"/>
</dbReference>
<dbReference type="AlphaFoldDB" id="A0A840SRR2"/>